<dbReference type="STRING" id="197479.BFW38_04885"/>
<evidence type="ECO:0000259" key="12">
    <source>
        <dbReference type="Pfam" id="PF13538"/>
    </source>
</evidence>
<dbReference type="Pfam" id="PF21185">
    <property type="entry name" value="RecD_N"/>
    <property type="match status" value="1"/>
</dbReference>
<accession>A0A1E2V7N7</accession>
<keyword evidence="6 11" id="KW-0269">Exonuclease</keyword>
<sequence length="731" mass="80088">MNRSSCATYATASFLPPFDLASWQAEGAIRALDVALADFISQEVNPDDDPAQHHALWWATLLVSERNGHGHVCLDLAWALAHPEELLSGLRDERAPEAALLIRQQLQQVLATVELAQWQRWLAASPAVAVVDDETGEVDGTTDEVDDALGGEAAGAVNAAGGAPLVLSGSRLYLRRYWQYEEIIRIGIEQRLADPVTLPHVASTLLAGLFSEPEPADSTATIDWQQVACALAARQRFAVMTGGPGTGKTFTVLKLLALVQGLSLLTQGQAAVIRLAAPTGKAAARLNESISQQVGRLQLPEVAGLERSHWLATIPHEVSTLHRLLGARPDSRHFRHHAAAPLPVDWVVVDEASMVDVEMMASLMQALPAQARLILLGDQDQLASVEAGSVLGDLCRDARDGHYTPATCDWLYTMTGIEIPAAYRDVQGRPLHQAITMLRHSRRFAADGGISQLARLVNEGRRLPEAPPVSDRLQAVLALFDEKRTDEKRTDEKRSAQSSADIDCLKVTAASDRLFQRWIVAAYQPYLRAMNELRPPMDAPAQAFDEWALALFERRSRFQLLAALRRGEWGVEGLNELIRQWLHQAGLLSEPWALWYPGRPVLVTANDYALGLMNGDIGVCLALPVDERDGSRVTRLRVAFPDGQGGVRWVLPSRLQATETVFAMTVHKSQGSEFLHTALVLPDRVNPVLTRELIYTGITRAGARFSLIYSRDDVLGAALNQAVVRVSGLRF</sequence>
<dbReference type="Pfam" id="PF13245">
    <property type="entry name" value="AAA_19"/>
    <property type="match status" value="1"/>
</dbReference>
<name>A0A1E2V7N7_9GAMM</name>
<dbReference type="GO" id="GO:0005524">
    <property type="term" value="F:ATP binding"/>
    <property type="evidence" value="ECO:0007669"/>
    <property type="project" value="UniProtKB-UniRule"/>
</dbReference>
<evidence type="ECO:0000256" key="8">
    <source>
        <dbReference type="ARBA" id="ARBA00023125"/>
    </source>
</evidence>
<evidence type="ECO:0000313" key="15">
    <source>
        <dbReference type="Proteomes" id="UP000094291"/>
    </source>
</evidence>
<keyword evidence="4 11" id="KW-0378">Hydrolase</keyword>
<feature type="domain" description="UvrD-like helicase C-terminal" evidence="12">
    <location>
        <begin position="661"/>
        <end position="703"/>
    </location>
</feature>
<comment type="subunit">
    <text evidence="11">Heterotrimer of RecB, RecC and RecD. All subunits contribute to DNA-binding.</text>
</comment>
<dbReference type="Proteomes" id="UP000094291">
    <property type="component" value="Unassembled WGS sequence"/>
</dbReference>
<dbReference type="Gene3D" id="1.10.10.1020">
    <property type="entry name" value="RecBCD complex, subunit RecD, N-terminal domain"/>
    <property type="match status" value="1"/>
</dbReference>
<dbReference type="GO" id="GO:0008854">
    <property type="term" value="F:exodeoxyribonuclease V activity"/>
    <property type="evidence" value="ECO:0007669"/>
    <property type="project" value="InterPro"/>
</dbReference>
<keyword evidence="2 11" id="KW-0547">Nucleotide-binding</keyword>
<keyword evidence="7 11" id="KW-0067">ATP-binding</keyword>
<evidence type="ECO:0000256" key="10">
    <source>
        <dbReference type="ARBA" id="ARBA00023235"/>
    </source>
</evidence>
<comment type="function">
    <text evidence="11">A helicase/nuclease that prepares dsDNA breaks (DSB) for recombinational DNA repair. Binds to DSBs and unwinds DNA via a highly rapid and processive ATP-dependent bidirectional helicase activity. Unwinds dsDNA until it encounters a Chi (crossover hotspot instigator) sequence from the 3' direction. Cuts ssDNA a few nucleotides 3' to the Chi site. The properties and activities of the enzyme are changed at Chi. The Chi-altered holoenzyme produces a long 3'-ssDNA overhang and facilitates RecA-binding to the ssDNA for homologous DNA recombination and repair. Holoenzyme degrades any linearized DNA that is unable to undergo homologous recombination. In the holoenzyme this subunit has ssDNA-dependent ATPase and 5'-3' helicase activity. When added to pre-assembled RecBC greatly stimulates nuclease activity and augments holoenzyme processivity. Negatively regulates the RecA-loading ability of RecBCD.</text>
</comment>
<evidence type="ECO:0000256" key="11">
    <source>
        <dbReference type="HAMAP-Rule" id="MF_01487"/>
    </source>
</evidence>
<comment type="miscellaneous">
    <text evidence="11">In the RecBCD complex, RecB has a slow 3'-5' helicase, an exonuclease activity and loads RecA onto ssDNA, RecD has a fast 5'-3' helicase activity, while RecC stimulates the ATPase and processivity of the RecB helicase and contributes to recognition of the Chi site.</text>
</comment>
<evidence type="ECO:0000259" key="13">
    <source>
        <dbReference type="Pfam" id="PF21185"/>
    </source>
</evidence>
<dbReference type="GO" id="GO:0043139">
    <property type="term" value="F:5'-3' DNA helicase activity"/>
    <property type="evidence" value="ECO:0007669"/>
    <property type="project" value="UniProtKB-UniRule"/>
</dbReference>
<dbReference type="CDD" id="cd18809">
    <property type="entry name" value="SF1_C_RecD"/>
    <property type="match status" value="1"/>
</dbReference>
<keyword evidence="8 11" id="KW-0238">DNA-binding</keyword>
<evidence type="ECO:0000256" key="6">
    <source>
        <dbReference type="ARBA" id="ARBA00022839"/>
    </source>
</evidence>
<dbReference type="EC" id="5.6.2.3" evidence="11"/>
<dbReference type="InterPro" id="IPR027417">
    <property type="entry name" value="P-loop_NTPase"/>
</dbReference>
<dbReference type="InterPro" id="IPR049550">
    <property type="entry name" value="RecD_N"/>
</dbReference>
<dbReference type="OrthoDB" id="9803432at2"/>
<dbReference type="PANTHER" id="PTHR43788">
    <property type="entry name" value="DNA2/NAM7 HELICASE FAMILY MEMBER"/>
    <property type="match status" value="1"/>
</dbReference>
<dbReference type="SUPFAM" id="SSF52540">
    <property type="entry name" value="P-loop containing nucleoside triphosphate hydrolases"/>
    <property type="match status" value="2"/>
</dbReference>
<keyword evidence="15" id="KW-1185">Reference proteome</keyword>
<protein>
    <recommendedName>
        <fullName evidence="11">RecBCD enzyme subunit RecD</fullName>
        <ecNumber evidence="11">5.6.2.3</ecNumber>
    </recommendedName>
    <alternativeName>
        <fullName evidence="11">DNA 5'-3' helicase subunit RecD</fullName>
    </alternativeName>
    <alternativeName>
        <fullName evidence="11">Exonuclease V subunit RecD</fullName>
        <shortName evidence="11">ExoV subunit RecD</shortName>
    </alternativeName>
    <alternativeName>
        <fullName evidence="11">Helicase/nuclease RecBCD subunit RecD</fullName>
    </alternativeName>
</protein>
<dbReference type="GO" id="GO:0003677">
    <property type="term" value="F:DNA binding"/>
    <property type="evidence" value="ECO:0007669"/>
    <property type="project" value="UniProtKB-UniRule"/>
</dbReference>
<dbReference type="EMBL" id="MDTQ01000001">
    <property type="protein sequence ID" value="ODC02984.1"/>
    <property type="molecule type" value="Genomic_DNA"/>
</dbReference>
<dbReference type="GO" id="GO:0016887">
    <property type="term" value="F:ATP hydrolysis activity"/>
    <property type="evidence" value="ECO:0007669"/>
    <property type="project" value="RHEA"/>
</dbReference>
<dbReference type="CDD" id="cd17933">
    <property type="entry name" value="DEXSc_RecD-like"/>
    <property type="match status" value="1"/>
</dbReference>
<dbReference type="Gene3D" id="3.40.50.300">
    <property type="entry name" value="P-loop containing nucleotide triphosphate hydrolases"/>
    <property type="match status" value="3"/>
</dbReference>
<dbReference type="InterPro" id="IPR027785">
    <property type="entry name" value="UvrD-like_helicase_C"/>
</dbReference>
<evidence type="ECO:0000256" key="4">
    <source>
        <dbReference type="ARBA" id="ARBA00022801"/>
    </source>
</evidence>
<evidence type="ECO:0000313" key="14">
    <source>
        <dbReference type="EMBL" id="ODC02984.1"/>
    </source>
</evidence>
<keyword evidence="1 11" id="KW-0540">Nuclease</keyword>
<keyword evidence="5 11" id="KW-0347">Helicase</keyword>
<proteinExistence type="inferred from homology"/>
<dbReference type="GO" id="GO:0000724">
    <property type="term" value="P:double-strand break repair via homologous recombination"/>
    <property type="evidence" value="ECO:0007669"/>
    <property type="project" value="UniProtKB-UniRule"/>
</dbReference>
<dbReference type="PANTHER" id="PTHR43788:SF6">
    <property type="entry name" value="DNA HELICASE B"/>
    <property type="match status" value="1"/>
</dbReference>
<organism evidence="14 15">
    <name type="scientific">Terasakiispira papahanaumokuakeensis</name>
    <dbReference type="NCBI Taxonomy" id="197479"/>
    <lineage>
        <taxon>Bacteria</taxon>
        <taxon>Pseudomonadati</taxon>
        <taxon>Pseudomonadota</taxon>
        <taxon>Gammaproteobacteria</taxon>
        <taxon>Oceanospirillales</taxon>
        <taxon>Terasakiispira</taxon>
    </lineage>
</organism>
<dbReference type="GO" id="GO:0009338">
    <property type="term" value="C:exodeoxyribonuclease V complex"/>
    <property type="evidence" value="ECO:0007669"/>
    <property type="project" value="InterPro"/>
</dbReference>
<keyword evidence="9 11" id="KW-0234">DNA repair</keyword>
<evidence type="ECO:0000256" key="7">
    <source>
        <dbReference type="ARBA" id="ARBA00022840"/>
    </source>
</evidence>
<keyword evidence="3 11" id="KW-0227">DNA damage</keyword>
<gene>
    <name evidence="11" type="primary">recD</name>
    <name evidence="14" type="ORF">BFW38_04885</name>
</gene>
<dbReference type="GO" id="GO:0017116">
    <property type="term" value="F:single-stranded DNA helicase activity"/>
    <property type="evidence" value="ECO:0007669"/>
    <property type="project" value="TreeGrafter"/>
</dbReference>
<dbReference type="Pfam" id="PF13538">
    <property type="entry name" value="UvrD_C_2"/>
    <property type="match status" value="1"/>
</dbReference>
<evidence type="ECO:0000256" key="1">
    <source>
        <dbReference type="ARBA" id="ARBA00022722"/>
    </source>
</evidence>
<dbReference type="InterPro" id="IPR006344">
    <property type="entry name" value="RecD"/>
</dbReference>
<evidence type="ECO:0000256" key="2">
    <source>
        <dbReference type="ARBA" id="ARBA00022741"/>
    </source>
</evidence>
<dbReference type="AlphaFoldDB" id="A0A1E2V7N7"/>
<keyword evidence="10 11" id="KW-0413">Isomerase</keyword>
<evidence type="ECO:0000256" key="9">
    <source>
        <dbReference type="ARBA" id="ARBA00023204"/>
    </source>
</evidence>
<dbReference type="InterPro" id="IPR050534">
    <property type="entry name" value="Coronavir_polyprotein_1ab"/>
</dbReference>
<comment type="catalytic activity">
    <reaction evidence="11">
        <text>ATP + H2O = ADP + phosphate + H(+)</text>
        <dbReference type="Rhea" id="RHEA:13065"/>
        <dbReference type="ChEBI" id="CHEBI:15377"/>
        <dbReference type="ChEBI" id="CHEBI:15378"/>
        <dbReference type="ChEBI" id="CHEBI:30616"/>
        <dbReference type="ChEBI" id="CHEBI:43474"/>
        <dbReference type="ChEBI" id="CHEBI:456216"/>
        <dbReference type="EC" id="5.6.2.3"/>
    </reaction>
</comment>
<dbReference type="HAMAP" id="MF_01487">
    <property type="entry name" value="RecD"/>
    <property type="match status" value="1"/>
</dbReference>
<comment type="caution">
    <text evidence="14">The sequence shown here is derived from an EMBL/GenBank/DDBJ whole genome shotgun (WGS) entry which is preliminary data.</text>
</comment>
<feature type="domain" description="RecBCD enzyme subunit RecD N-terminal" evidence="13">
    <location>
        <begin position="26"/>
        <end position="173"/>
    </location>
</feature>
<evidence type="ECO:0000256" key="3">
    <source>
        <dbReference type="ARBA" id="ARBA00022763"/>
    </source>
</evidence>
<dbReference type="NCBIfam" id="TIGR01447">
    <property type="entry name" value="recD"/>
    <property type="match status" value="1"/>
</dbReference>
<evidence type="ECO:0000256" key="5">
    <source>
        <dbReference type="ARBA" id="ARBA00022806"/>
    </source>
</evidence>
<reference evidence="14 15" key="1">
    <citation type="submission" date="2016-08" db="EMBL/GenBank/DDBJ databases">
        <authorList>
            <person name="Seilhamer J.J."/>
        </authorList>
    </citation>
    <scope>NUCLEOTIDE SEQUENCE [LARGE SCALE GENOMIC DNA]</scope>
    <source>
        <strain evidence="14 15">PH27A</strain>
    </source>
</reference>
<feature type="binding site" evidence="11">
    <location>
        <begin position="242"/>
        <end position="249"/>
    </location>
    <ligand>
        <name>ATP</name>
        <dbReference type="ChEBI" id="CHEBI:30616"/>
    </ligand>
</feature>
<dbReference type="InterPro" id="IPR041851">
    <property type="entry name" value="RecD_N_sf"/>
</dbReference>
<dbReference type="RefSeq" id="WP_068997379.1">
    <property type="nucleotide sequence ID" value="NZ_MDTQ01000001.1"/>
</dbReference>
<comment type="similarity">
    <text evidence="11">Belongs to the RecD family.</text>
</comment>